<reference evidence="2 3" key="1">
    <citation type="journal article" date="2016" name="Sci. Rep.">
        <title>The Dendrobium catenatum Lindl. genome sequence provides insights into polysaccharide synthase, floral development and adaptive evolution.</title>
        <authorList>
            <person name="Zhang G.Q."/>
            <person name="Xu Q."/>
            <person name="Bian C."/>
            <person name="Tsai W.C."/>
            <person name="Yeh C.M."/>
            <person name="Liu K.W."/>
            <person name="Yoshida K."/>
            <person name="Zhang L.S."/>
            <person name="Chang S.B."/>
            <person name="Chen F."/>
            <person name="Shi Y."/>
            <person name="Su Y.Y."/>
            <person name="Zhang Y.Q."/>
            <person name="Chen L.J."/>
            <person name="Yin Y."/>
            <person name="Lin M."/>
            <person name="Huang H."/>
            <person name="Deng H."/>
            <person name="Wang Z.W."/>
            <person name="Zhu S.L."/>
            <person name="Zhao X."/>
            <person name="Deng C."/>
            <person name="Niu S.C."/>
            <person name="Huang J."/>
            <person name="Wang M."/>
            <person name="Liu G.H."/>
            <person name="Yang H.J."/>
            <person name="Xiao X.J."/>
            <person name="Hsiao Y.Y."/>
            <person name="Wu W.L."/>
            <person name="Chen Y.Y."/>
            <person name="Mitsuda N."/>
            <person name="Ohme-Takagi M."/>
            <person name="Luo Y.B."/>
            <person name="Van de Peer Y."/>
            <person name="Liu Z.J."/>
        </authorList>
    </citation>
    <scope>NUCLEOTIDE SEQUENCE [LARGE SCALE GENOMIC DNA]</scope>
    <source>
        <tissue evidence="2">The whole plant</tissue>
    </source>
</reference>
<dbReference type="GO" id="GO:0003723">
    <property type="term" value="F:RNA binding"/>
    <property type="evidence" value="ECO:0007669"/>
    <property type="project" value="InterPro"/>
</dbReference>
<dbReference type="InterPro" id="IPR021099">
    <property type="entry name" value="PORR_domain"/>
</dbReference>
<name>A0A2I0X282_9ASPA</name>
<reference evidence="2 3" key="2">
    <citation type="journal article" date="2017" name="Nature">
        <title>The Apostasia genome and the evolution of orchids.</title>
        <authorList>
            <person name="Zhang G.Q."/>
            <person name="Liu K.W."/>
            <person name="Li Z."/>
            <person name="Lohaus R."/>
            <person name="Hsiao Y.Y."/>
            <person name="Niu S.C."/>
            <person name="Wang J.Y."/>
            <person name="Lin Y.C."/>
            <person name="Xu Q."/>
            <person name="Chen L.J."/>
            <person name="Yoshida K."/>
            <person name="Fujiwara S."/>
            <person name="Wang Z.W."/>
            <person name="Zhang Y.Q."/>
            <person name="Mitsuda N."/>
            <person name="Wang M."/>
            <person name="Liu G.H."/>
            <person name="Pecoraro L."/>
            <person name="Huang H.X."/>
            <person name="Xiao X.J."/>
            <person name="Lin M."/>
            <person name="Wu X.Y."/>
            <person name="Wu W.L."/>
            <person name="Chen Y.Y."/>
            <person name="Chang S.B."/>
            <person name="Sakamoto S."/>
            <person name="Ohme-Takagi M."/>
            <person name="Yagi M."/>
            <person name="Zeng S.J."/>
            <person name="Shen C.Y."/>
            <person name="Yeh C.M."/>
            <person name="Luo Y.B."/>
            <person name="Tsai W.C."/>
            <person name="Van de Peer Y."/>
            <person name="Liu Z.J."/>
        </authorList>
    </citation>
    <scope>NUCLEOTIDE SEQUENCE [LARGE SCALE GENOMIC DNA]</scope>
    <source>
        <tissue evidence="2">The whole plant</tissue>
    </source>
</reference>
<evidence type="ECO:0000259" key="1">
    <source>
        <dbReference type="Pfam" id="PF11955"/>
    </source>
</evidence>
<dbReference type="InterPro" id="IPR045040">
    <property type="entry name" value="PORR_fam"/>
</dbReference>
<dbReference type="OrthoDB" id="1716100at2759"/>
<proteinExistence type="predicted"/>
<dbReference type="PANTHER" id="PTHR31476:SF6">
    <property type="entry name" value="EMB|CAB68190.1"/>
    <property type="match status" value="1"/>
</dbReference>
<protein>
    <recommendedName>
        <fullName evidence="1">PORR domain-containing protein</fullName>
    </recommendedName>
</protein>
<feature type="domain" description="PORR" evidence="1">
    <location>
        <begin position="37"/>
        <end position="364"/>
    </location>
</feature>
<sequence>MVWSIARTRRLLRRRLYRLPFAADQRATLVNVKLKWVKDRALDSVVARERHLRQVHRLLELISTDPRGGVPIQELRIRPLHLGNVRHLPSDFLLRFPALFRRSSELSSGRSSPWVYLTDDAFQLRELELSVLRDSEPELVDRLRRLLMLTAHLSLPLQTVEQLSWDMGLPSDYHKKILQCYPHFFGLVRPDDDERVWLKLSAWDPLLAVSELQRSSSAGGFNGDSLSFPVRFTRGFGLRRKCMMWLQEWQTLPYTSPYADPSDLDPRIDVSEKRIVGVFHELLHLTLCKKTERSNLSNLRKPLRLPYKFTKVFERHPGIFYLSQKLGVQTVVLREAYGGGRELLSKHPLVSIRERYAAMMNAGRPEICGRHLISEESEVVSSEVCYKNE</sequence>
<organism evidence="2 3">
    <name type="scientific">Dendrobium catenatum</name>
    <dbReference type="NCBI Taxonomy" id="906689"/>
    <lineage>
        <taxon>Eukaryota</taxon>
        <taxon>Viridiplantae</taxon>
        <taxon>Streptophyta</taxon>
        <taxon>Embryophyta</taxon>
        <taxon>Tracheophyta</taxon>
        <taxon>Spermatophyta</taxon>
        <taxon>Magnoliopsida</taxon>
        <taxon>Liliopsida</taxon>
        <taxon>Asparagales</taxon>
        <taxon>Orchidaceae</taxon>
        <taxon>Epidendroideae</taxon>
        <taxon>Malaxideae</taxon>
        <taxon>Dendrobiinae</taxon>
        <taxon>Dendrobium</taxon>
    </lineage>
</organism>
<dbReference type="AlphaFoldDB" id="A0A2I0X282"/>
<dbReference type="Proteomes" id="UP000233837">
    <property type="component" value="Unassembled WGS sequence"/>
</dbReference>
<evidence type="ECO:0000313" key="2">
    <source>
        <dbReference type="EMBL" id="PKU82028.1"/>
    </source>
</evidence>
<dbReference type="PANTHER" id="PTHR31476">
    <property type="entry name" value="PROTEIN WHAT'S THIS FACTOR 1 HOMOLOG, CHLOROPLASTIC"/>
    <property type="match status" value="1"/>
</dbReference>
<gene>
    <name evidence="2" type="ORF">MA16_Dca004045</name>
</gene>
<dbReference type="EMBL" id="KZ502211">
    <property type="protein sequence ID" value="PKU82028.1"/>
    <property type="molecule type" value="Genomic_DNA"/>
</dbReference>
<evidence type="ECO:0000313" key="3">
    <source>
        <dbReference type="Proteomes" id="UP000233837"/>
    </source>
</evidence>
<dbReference type="Pfam" id="PF11955">
    <property type="entry name" value="PORR"/>
    <property type="match status" value="1"/>
</dbReference>
<accession>A0A2I0X282</accession>
<keyword evidence="3" id="KW-1185">Reference proteome</keyword>